<accession>A0A1C7H0C4</accession>
<dbReference type="KEGG" id="bcae:A4V03_05205"/>
<proteinExistence type="predicted"/>
<reference evidence="2" key="1">
    <citation type="submission" date="2016-04" db="EMBL/GenBank/DDBJ databases">
        <title>Complete Genome Sequences of Twelve Strains of a Stable Defined Moderately Diverse Mouse Microbiota 2 (sDMDMm2).</title>
        <authorList>
            <person name="Uchimura Y."/>
            <person name="Wyss M."/>
            <person name="Brugiroux S."/>
            <person name="Limenitakis J.P."/>
            <person name="Stecher B."/>
            <person name="McCoy K.D."/>
            <person name="Macpherson A.J."/>
        </authorList>
    </citation>
    <scope>NUCLEOTIDE SEQUENCE [LARGE SCALE GENOMIC DNA]</scope>
    <source>
        <strain evidence="2">I48</strain>
    </source>
</reference>
<sequence>MEMIEETLRTEFEALKNDFEIIRQQIESDVVRTELYKGEFYELTPYSYQRNGFRQGKTVKRPDTVKSTKNLCIYGFNNQNQIVEVKVGCSIENQFYHTFLYYTDNLVKSILYDNGKHLMNVCHYFFEGGKLKRSQLCGRYGCREENYIYKENALTHIEVKQYDIEGNSGNDLIHIFQYQDDGALESITKSFPNGYSEIIYKTKRSC</sequence>
<gene>
    <name evidence="1" type="ORF">A4V03_05205</name>
</gene>
<dbReference type="Proteomes" id="UP000092631">
    <property type="component" value="Chromosome"/>
</dbReference>
<evidence type="ECO:0000313" key="1">
    <source>
        <dbReference type="EMBL" id="ANU57037.1"/>
    </source>
</evidence>
<dbReference type="OrthoDB" id="1030321at2"/>
<keyword evidence="2" id="KW-1185">Reference proteome</keyword>
<protein>
    <submittedName>
        <fullName evidence="1">Uncharacterized protein</fullName>
    </submittedName>
</protein>
<dbReference type="GeneID" id="82186529"/>
<dbReference type="AlphaFoldDB" id="A0A1C7H0C4"/>
<dbReference type="RefSeq" id="WP_065538201.1">
    <property type="nucleotide sequence ID" value="NZ_CP015401.2"/>
</dbReference>
<name>A0A1C7H0C4_9BACE</name>
<organism evidence="1 2">
    <name type="scientific">Bacteroides caecimuris</name>
    <dbReference type="NCBI Taxonomy" id="1796613"/>
    <lineage>
        <taxon>Bacteria</taxon>
        <taxon>Pseudomonadati</taxon>
        <taxon>Bacteroidota</taxon>
        <taxon>Bacteroidia</taxon>
        <taxon>Bacteroidales</taxon>
        <taxon>Bacteroidaceae</taxon>
        <taxon>Bacteroides</taxon>
    </lineage>
</organism>
<evidence type="ECO:0000313" key="2">
    <source>
        <dbReference type="Proteomes" id="UP000092631"/>
    </source>
</evidence>
<dbReference type="EMBL" id="CP015401">
    <property type="protein sequence ID" value="ANU57037.1"/>
    <property type="molecule type" value="Genomic_DNA"/>
</dbReference>